<keyword evidence="1" id="KW-0732">Signal</keyword>
<evidence type="ECO:0000313" key="4">
    <source>
        <dbReference type="Proteomes" id="UP000494272"/>
    </source>
</evidence>
<dbReference type="AlphaFoldDB" id="A0A6S7D1I0"/>
<evidence type="ECO:0000256" key="1">
    <source>
        <dbReference type="SAM" id="SignalP"/>
    </source>
</evidence>
<dbReference type="GeneID" id="94354362"/>
<dbReference type="Pfam" id="PF08789">
    <property type="entry name" value="PBCV_basic_adap"/>
    <property type="match status" value="1"/>
</dbReference>
<keyword evidence="4" id="KW-1185">Reference proteome</keyword>
<reference evidence="3 4" key="1">
    <citation type="submission" date="2020-04" db="EMBL/GenBank/DDBJ databases">
        <authorList>
            <person name="De Canck E."/>
        </authorList>
    </citation>
    <scope>NUCLEOTIDE SEQUENCE [LARGE SCALE GENOMIC DNA]</scope>
    <source>
        <strain evidence="3 4">LMG 26841</strain>
    </source>
</reference>
<dbReference type="RefSeq" id="WP_175166763.1">
    <property type="nucleotide sequence ID" value="NZ_CADIKW010000001.1"/>
</dbReference>
<evidence type="ECO:0000259" key="2">
    <source>
        <dbReference type="Pfam" id="PF08789"/>
    </source>
</evidence>
<dbReference type="InterPro" id="IPR014897">
    <property type="entry name" value="PBCV_basic_adap"/>
</dbReference>
<name>A0A6S7D1I0_9BURK</name>
<feature type="signal peptide" evidence="1">
    <location>
        <begin position="1"/>
        <end position="21"/>
    </location>
</feature>
<feature type="chain" id="PRO_5028995365" description="PBCV-specific basic adaptor domain-containing protein" evidence="1">
    <location>
        <begin position="22"/>
        <end position="107"/>
    </location>
</feature>
<evidence type="ECO:0000313" key="3">
    <source>
        <dbReference type="EMBL" id="CAB3828187.1"/>
    </source>
</evidence>
<gene>
    <name evidence="3" type="ORF">LMG26841_00819</name>
</gene>
<dbReference type="EMBL" id="CADIKW010000001">
    <property type="protein sequence ID" value="CAB3828187.1"/>
    <property type="molecule type" value="Genomic_DNA"/>
</dbReference>
<proteinExistence type="predicted"/>
<dbReference type="Proteomes" id="UP000494272">
    <property type="component" value="Unassembled WGS sequence"/>
</dbReference>
<sequence>MRALILALAALAVSFATTAHSANTPCSGKKGGVERCAGEKFLCRDGSISASKRVCTGPDGAAQSLVSPPPAAGSSGSCHCRDGQYCTGPRGGTFCYSDSGKKSYLRK</sequence>
<organism evidence="3 4">
    <name type="scientific">Achromobacter dolens</name>
    <dbReference type="NCBI Taxonomy" id="1287738"/>
    <lineage>
        <taxon>Bacteria</taxon>
        <taxon>Pseudomonadati</taxon>
        <taxon>Pseudomonadota</taxon>
        <taxon>Betaproteobacteria</taxon>
        <taxon>Burkholderiales</taxon>
        <taxon>Alcaligenaceae</taxon>
        <taxon>Achromobacter</taxon>
    </lineage>
</organism>
<accession>A0A6S7D1I0</accession>
<feature type="domain" description="PBCV-specific basic adaptor" evidence="2">
    <location>
        <begin position="87"/>
        <end position="107"/>
    </location>
</feature>
<protein>
    <recommendedName>
        <fullName evidence="2">PBCV-specific basic adaptor domain-containing protein</fullName>
    </recommendedName>
</protein>